<feature type="domain" description="GP-PDE" evidence="2">
    <location>
        <begin position="1042"/>
        <end position="1276"/>
    </location>
</feature>
<evidence type="ECO:0000259" key="2">
    <source>
        <dbReference type="PROSITE" id="PS51704"/>
    </source>
</evidence>
<dbReference type="PANTHER" id="PTHR45901:SF3">
    <property type="entry name" value="LIPOXYGENASE HOMOLOGY DOMAIN-CONTAINING PROTEIN 1"/>
    <property type="match status" value="1"/>
</dbReference>
<dbReference type="CDD" id="cd22954">
    <property type="entry name" value="PLL_lectin"/>
    <property type="match status" value="1"/>
</dbReference>
<evidence type="ECO:0000259" key="1">
    <source>
        <dbReference type="PROSITE" id="PS50095"/>
    </source>
</evidence>
<dbReference type="Gene3D" id="2.120.10.70">
    <property type="entry name" value="Fucose-specific lectin"/>
    <property type="match status" value="3"/>
</dbReference>
<sequence length="1411" mass="154086">MREEPNDEAASIAANSTAASPPLADAYAEKARAAFDASRFDESLTAVRDVITAVTAAGPAVTTDYLYPYGDTWLAAAAAAHPHDVPHQLAAARNAWEIYLFLSGLTDITDIQRARLAPQIQYTAGYLAFGSPTSDLAVTAFTLARTLYTGLTDGDHRLDIAASWNSQALHHHLISFHPANLDPPAEQARQRAAAAQAAAIIFPIAETLPNPAVTLPDLQRMADMLGRLIGLLTFGSPDSAPSDQAAAHIARVYGAMADHDHRLDLGDCLTSLALRHHETSFHPACPDRPAEQSKQRAAATEAAVLVFPIAEALPDPAVTLADRQRLAGVLDRLVGLLTFGGPDSAPSEQAAGLARRAYQAMADHDHRLDLAASWTSLALRHHETSFHPACADPAAEQRLQRQAATQAADLLFAMAEPPATSALSGPDLTRAAGLLDRLTGLLAFGAPEPELPHAQALAQHAATLRDQIRELVKDIVNNVAAAEVALARQEELAGIRPTGSTDPVDYERLAGFTPNEFWAPPHLVTSLQNLAYAYQHAGRTHDGVTAMARRVLAYRRMVEADSAAYRPQLSAALADHSQFLQIAGTYTEAIAPGEEAVIINEELAGIRPAGNTDPVNYSQLAGFAPNQYWTSPYLVHGLWNLAYAYQRANLPLDALAIMGNRVGAYERVVAEDVTQHQAELTAAQEDEKVFWRTAGMPPGPPADVLPPDPPHYTVTGPVAALSRNSNQLDIFAVGPDGGVHSAWWNGNPWRDWFRIGTREFGPQTPIATLSRNSDQMDIFAVGLDGGVYSAWWNGNPWRDWSRIGTREFSQNTPISTLSRNPNQMDLFAVGPDGGVYNAWWNGNPWRDWSRIGTAVFAQGTPIAVLSRNPNQMDLFAVGQDGGVWSTWWDGQWHDWFRIGAEVFAQNTPIAALSRNPDQMDIFAVGLDGGVHSAWWNGNPWRDWFRIGGEVLAQNTPIAALSRNPDQMDIFAVGLDGGVHSAWWNGNPWRDWFRLGTGEFGQLIPIAALARDADHMDLFAVGRDGRVDTATWNGNPWRGWFPIAIVRPRPFYIVGHNPNTLGDARSALEAGANALEPDVQTYADSPLLCISHGSGDGDSPTLVDYLTGLHELAVEFPQLALVVFDCKQPVTSPEHGLELLTAIREHLTYDNNINVIISIASRDEHQDAFFDLIVSRLGPREGLMIDYENDPGAVSNYFTSRGVANQGYGNGITFLNRLIGPYYRYTLEAACGIRAQAGRPRFIYVWTVNTDDAMREYIRIGVDGIITDDLDDLRRIIGESESSALVRLATRDDNPFRPDNRAYGLTIHTSDKWMAGTDANVTFTLTGTLGTVSKTVNTKLIKRMESDRWNYVTIPSDDLGRLTSVSVQRDDEGNAPDWHLDRIIVASARYGTRAEAVFDCWIDTTSSYSVDL</sequence>
<dbReference type="Gene3D" id="2.60.60.20">
    <property type="entry name" value="PLAT/LH2 domain"/>
    <property type="match status" value="1"/>
</dbReference>
<dbReference type="PROSITE" id="PS51704">
    <property type="entry name" value="GP_PDE"/>
    <property type="match status" value="1"/>
</dbReference>
<dbReference type="PANTHER" id="PTHR45901">
    <property type="entry name" value="PROTEIN CBG12474"/>
    <property type="match status" value="1"/>
</dbReference>
<dbReference type="InterPro" id="IPR017946">
    <property type="entry name" value="PLC-like_Pdiesterase_TIM-brl"/>
</dbReference>
<feature type="domain" description="PLAT" evidence="1">
    <location>
        <begin position="1300"/>
        <end position="1411"/>
    </location>
</feature>
<dbReference type="EMBL" id="CP163435">
    <property type="protein sequence ID" value="XDQ31328.1"/>
    <property type="molecule type" value="Genomic_DNA"/>
</dbReference>
<dbReference type="InterPro" id="IPR030395">
    <property type="entry name" value="GP_PDE_dom"/>
</dbReference>
<dbReference type="RefSeq" id="WP_369242129.1">
    <property type="nucleotide sequence ID" value="NZ_CP163435.1"/>
</dbReference>
<dbReference type="GO" id="GO:0006629">
    <property type="term" value="P:lipid metabolic process"/>
    <property type="evidence" value="ECO:0007669"/>
    <property type="project" value="InterPro"/>
</dbReference>
<reference evidence="3" key="1">
    <citation type="submission" date="2024-07" db="EMBL/GenBank/DDBJ databases">
        <authorList>
            <person name="Yu S.T."/>
        </authorList>
    </citation>
    <scope>NUCLEOTIDE SEQUENCE</scope>
    <source>
        <strain evidence="3">R21</strain>
    </source>
</reference>
<dbReference type="PROSITE" id="PS50095">
    <property type="entry name" value="PLAT"/>
    <property type="match status" value="1"/>
</dbReference>
<dbReference type="InterPro" id="IPR052970">
    <property type="entry name" value="Inner_ear_hair_cell_LOXHD"/>
</dbReference>
<dbReference type="SUPFAM" id="SSF89372">
    <property type="entry name" value="Fucose-specific lectin"/>
    <property type="match status" value="2"/>
</dbReference>
<dbReference type="Pfam" id="PF01477">
    <property type="entry name" value="PLAT"/>
    <property type="match status" value="1"/>
</dbReference>
<protein>
    <submittedName>
        <fullName evidence="3">PLAT/LH2 domain-containing protein</fullName>
    </submittedName>
</protein>
<accession>A0AB39PQF4</accession>
<dbReference type="SUPFAM" id="SSF51695">
    <property type="entry name" value="PLC-like phosphodiesterases"/>
    <property type="match status" value="1"/>
</dbReference>
<dbReference type="InterPro" id="IPR036392">
    <property type="entry name" value="PLAT/LH2_dom_sf"/>
</dbReference>
<dbReference type="Gene3D" id="3.20.20.190">
    <property type="entry name" value="Phosphatidylinositol (PI) phosphodiesterase"/>
    <property type="match status" value="1"/>
</dbReference>
<gene>
    <name evidence="3" type="ORF">AB5J56_44450</name>
</gene>
<name>A0AB39PQF4_9ACTN</name>
<dbReference type="InterPro" id="IPR001024">
    <property type="entry name" value="PLAT/LH2_dom"/>
</dbReference>
<dbReference type="GO" id="GO:0008081">
    <property type="term" value="F:phosphoric diester hydrolase activity"/>
    <property type="evidence" value="ECO:0007669"/>
    <property type="project" value="InterPro"/>
</dbReference>
<dbReference type="SUPFAM" id="SSF49723">
    <property type="entry name" value="Lipase/lipooxygenase domain (PLAT/LH2 domain)"/>
    <property type="match status" value="1"/>
</dbReference>
<organism evidence="3">
    <name type="scientific">Streptomyces sp. R21</name>
    <dbReference type="NCBI Taxonomy" id="3238627"/>
    <lineage>
        <taxon>Bacteria</taxon>
        <taxon>Bacillati</taxon>
        <taxon>Actinomycetota</taxon>
        <taxon>Actinomycetes</taxon>
        <taxon>Kitasatosporales</taxon>
        <taxon>Streptomycetaceae</taxon>
        <taxon>Streptomyces</taxon>
    </lineage>
</organism>
<evidence type="ECO:0000313" key="3">
    <source>
        <dbReference type="EMBL" id="XDQ31328.1"/>
    </source>
</evidence>
<proteinExistence type="predicted"/>
<dbReference type="Pfam" id="PF13653">
    <property type="entry name" value="GDPD_2"/>
    <property type="match status" value="1"/>
</dbReference>